<feature type="transmembrane region" description="Helical" evidence="1">
    <location>
        <begin position="23"/>
        <end position="52"/>
    </location>
</feature>
<protein>
    <recommendedName>
        <fullName evidence="4">Toxin CptA</fullName>
    </recommendedName>
</protein>
<gene>
    <name evidence="2" type="ORF">GCM10007160_38290</name>
</gene>
<dbReference type="EMBL" id="BMXS01000027">
    <property type="protein sequence ID" value="GGY07134.1"/>
    <property type="molecule type" value="Genomic_DNA"/>
</dbReference>
<proteinExistence type="predicted"/>
<dbReference type="InterPro" id="IPR009883">
    <property type="entry name" value="YgfX"/>
</dbReference>
<evidence type="ECO:0000313" key="2">
    <source>
        <dbReference type="EMBL" id="GGY07134.1"/>
    </source>
</evidence>
<reference evidence="3" key="1">
    <citation type="journal article" date="2019" name="Int. J. Syst. Evol. Microbiol.">
        <title>The Global Catalogue of Microorganisms (GCM) 10K type strain sequencing project: providing services to taxonomists for standard genome sequencing and annotation.</title>
        <authorList>
            <consortium name="The Broad Institute Genomics Platform"/>
            <consortium name="The Broad Institute Genome Sequencing Center for Infectious Disease"/>
            <person name="Wu L."/>
            <person name="Ma J."/>
        </authorList>
    </citation>
    <scope>NUCLEOTIDE SEQUENCE [LARGE SCALE GENOMIC DNA]</scope>
    <source>
        <strain evidence="3">KCTC 22228</strain>
    </source>
</reference>
<keyword evidence="1" id="KW-0472">Membrane</keyword>
<name>A0ABQ2ZAK2_9GAMM</name>
<sequence>MPRAPVTTNIVPSRLAGGVHLCVALLICLSMSFYAPPWLLVAAVSLLAFVLWRHRERPWQLRWVPQAGRTGRWQYRDAAIEPWRDTDLGVSYLGPWLIALTVGDRRCWLWPDSASPEALYDLRRIILLSHASRDDAQSR</sequence>
<keyword evidence="1" id="KW-0812">Transmembrane</keyword>
<evidence type="ECO:0008006" key="4">
    <source>
        <dbReference type="Google" id="ProtNLM"/>
    </source>
</evidence>
<dbReference type="Proteomes" id="UP000653056">
    <property type="component" value="Unassembled WGS sequence"/>
</dbReference>
<accession>A0ABQ2ZAK2</accession>
<dbReference type="RefSeq" id="WP_189472105.1">
    <property type="nucleotide sequence ID" value="NZ_BMXS01000027.1"/>
</dbReference>
<organism evidence="2 3">
    <name type="scientific">Litchfieldella qijiaojingensis</name>
    <dbReference type="NCBI Taxonomy" id="980347"/>
    <lineage>
        <taxon>Bacteria</taxon>
        <taxon>Pseudomonadati</taxon>
        <taxon>Pseudomonadota</taxon>
        <taxon>Gammaproteobacteria</taxon>
        <taxon>Oceanospirillales</taxon>
        <taxon>Halomonadaceae</taxon>
        <taxon>Litchfieldella</taxon>
    </lineage>
</organism>
<evidence type="ECO:0000313" key="3">
    <source>
        <dbReference type="Proteomes" id="UP000653056"/>
    </source>
</evidence>
<comment type="caution">
    <text evidence="2">The sequence shown here is derived from an EMBL/GenBank/DDBJ whole genome shotgun (WGS) entry which is preliminary data.</text>
</comment>
<dbReference type="Pfam" id="PF07254">
    <property type="entry name" value="Cpta_toxin"/>
    <property type="match status" value="1"/>
</dbReference>
<keyword evidence="3" id="KW-1185">Reference proteome</keyword>
<keyword evidence="1" id="KW-1133">Transmembrane helix</keyword>
<evidence type="ECO:0000256" key="1">
    <source>
        <dbReference type="SAM" id="Phobius"/>
    </source>
</evidence>